<dbReference type="EMBL" id="CP119900">
    <property type="protein sequence ID" value="WFD21555.1"/>
    <property type="molecule type" value="Genomic_DNA"/>
</dbReference>
<evidence type="ECO:0000256" key="2">
    <source>
        <dbReference type="ARBA" id="ARBA00022679"/>
    </source>
</evidence>
<dbReference type="Pfam" id="PF00856">
    <property type="entry name" value="SET"/>
    <property type="match status" value="1"/>
</dbReference>
<dbReference type="InterPro" id="IPR050600">
    <property type="entry name" value="SETD3_SETD6_MTase"/>
</dbReference>
<organism evidence="5 6">
    <name type="scientific">Malassezia equina</name>
    <dbReference type="NCBI Taxonomy" id="1381935"/>
    <lineage>
        <taxon>Eukaryota</taxon>
        <taxon>Fungi</taxon>
        <taxon>Dikarya</taxon>
        <taxon>Basidiomycota</taxon>
        <taxon>Ustilaginomycotina</taxon>
        <taxon>Malasseziomycetes</taxon>
        <taxon>Malasseziales</taxon>
        <taxon>Malasseziaceae</taxon>
        <taxon>Malassezia</taxon>
    </lineage>
</organism>
<keyword evidence="6" id="KW-1185">Reference proteome</keyword>
<protein>
    <recommendedName>
        <fullName evidence="4">SET domain-containing protein</fullName>
    </recommendedName>
</protein>
<dbReference type="InterPro" id="IPR001214">
    <property type="entry name" value="SET_dom"/>
</dbReference>
<sequence>MKAGRGLVTTEDIQAGEVLLKLPQSVLLNPSQMTRGRTMPWAPLRQGDVPTSNARPLSTHQLLACVLAQWRATRTTEPDAELSDRDAFFASMPSAFPTVPLTWTLDGDTQLLSALPPHAAKLHHKVQSRFEADWQRIDALEEDNFTLAPLLDMANHTFVQGEECKVRLSPEGMELCAPAHRALRAGDEVCITYGPHANATLLVEYGFLLAPKTTWNNASSWDGNPHAELMVDDAIAARFQAEGEEGAWKVQRLEEEGYSGDYSMHPAPEPAHVSHRLLMALWLLSVALEDKQATSKLSLRARAALKAKQGLRCVYTPKEAARQWKQVTYGMPDSRHERPMQDALGRLCTEMVEQRSALEGRLQNRHDEPAGLLRLLLEEEREIAYRVRASAERGEAW</sequence>
<proteinExistence type="predicted"/>
<keyword evidence="2" id="KW-0808">Transferase</keyword>
<dbReference type="InterPro" id="IPR046341">
    <property type="entry name" value="SET_dom_sf"/>
</dbReference>
<accession>A0AAF0E9N3</accession>
<evidence type="ECO:0000256" key="1">
    <source>
        <dbReference type="ARBA" id="ARBA00022603"/>
    </source>
</evidence>
<reference evidence="5" key="1">
    <citation type="submission" date="2023-03" db="EMBL/GenBank/DDBJ databases">
        <title>Mating type loci evolution in Malassezia.</title>
        <authorList>
            <person name="Coelho M.A."/>
        </authorList>
    </citation>
    <scope>NUCLEOTIDE SEQUENCE</scope>
    <source>
        <strain evidence="5">CBS 12830</strain>
    </source>
</reference>
<dbReference type="AlphaFoldDB" id="A0AAF0E9N3"/>
<keyword evidence="3" id="KW-0949">S-adenosyl-L-methionine</keyword>
<evidence type="ECO:0000259" key="4">
    <source>
        <dbReference type="PROSITE" id="PS50280"/>
    </source>
</evidence>
<evidence type="ECO:0000256" key="3">
    <source>
        <dbReference type="ARBA" id="ARBA00022691"/>
    </source>
</evidence>
<dbReference type="GO" id="GO:0016279">
    <property type="term" value="F:protein-lysine N-methyltransferase activity"/>
    <property type="evidence" value="ECO:0007669"/>
    <property type="project" value="TreeGrafter"/>
</dbReference>
<dbReference type="Gene3D" id="3.90.1410.10">
    <property type="entry name" value="set domain protein methyltransferase, domain 1"/>
    <property type="match status" value="2"/>
</dbReference>
<dbReference type="SUPFAM" id="SSF82199">
    <property type="entry name" value="SET domain"/>
    <property type="match status" value="1"/>
</dbReference>
<keyword evidence="1" id="KW-0489">Methyltransferase</keyword>
<name>A0AAF0E9N3_9BASI</name>
<evidence type="ECO:0000313" key="6">
    <source>
        <dbReference type="Proteomes" id="UP001214415"/>
    </source>
</evidence>
<dbReference type="GO" id="GO:0032259">
    <property type="term" value="P:methylation"/>
    <property type="evidence" value="ECO:0007669"/>
    <property type="project" value="UniProtKB-KW"/>
</dbReference>
<dbReference type="PANTHER" id="PTHR13271">
    <property type="entry name" value="UNCHARACTERIZED PUTATIVE METHYLTRANSFERASE"/>
    <property type="match status" value="1"/>
</dbReference>
<dbReference type="PANTHER" id="PTHR13271:SF47">
    <property type="entry name" value="ACTIN-HISTIDINE N-METHYLTRANSFERASE"/>
    <property type="match status" value="1"/>
</dbReference>
<evidence type="ECO:0000313" key="5">
    <source>
        <dbReference type="EMBL" id="WFD21555.1"/>
    </source>
</evidence>
<dbReference type="PROSITE" id="PS50280">
    <property type="entry name" value="SET"/>
    <property type="match status" value="1"/>
</dbReference>
<dbReference type="Proteomes" id="UP001214415">
    <property type="component" value="Chromosome 1"/>
</dbReference>
<feature type="domain" description="SET" evidence="4">
    <location>
        <begin position="1"/>
        <end position="194"/>
    </location>
</feature>
<gene>
    <name evidence="5" type="ORF">MEQU1_000208</name>
</gene>